<keyword evidence="4" id="KW-0540">Nuclease</keyword>
<dbReference type="AlphaFoldDB" id="A0A095WZJ9"/>
<dbReference type="RefSeq" id="WP_037328720.1">
    <property type="nucleotide sequence ID" value="NZ_JRMW01000043.1"/>
</dbReference>
<keyword evidence="4" id="KW-0255">Endonuclease</keyword>
<evidence type="ECO:0000313" key="5">
    <source>
        <dbReference type="Proteomes" id="UP000029579"/>
    </source>
</evidence>
<evidence type="ECO:0000259" key="3">
    <source>
        <dbReference type="SMART" id="SM00910"/>
    </source>
</evidence>
<dbReference type="Pfam" id="PF08797">
    <property type="entry name" value="HIRAN"/>
    <property type="match status" value="1"/>
</dbReference>
<dbReference type="Proteomes" id="UP000029579">
    <property type="component" value="Unassembled WGS sequence"/>
</dbReference>
<name>A0A095WZJ9_9FIRM</name>
<dbReference type="GO" id="GO:0008270">
    <property type="term" value="F:zinc ion binding"/>
    <property type="evidence" value="ECO:0007669"/>
    <property type="project" value="InterPro"/>
</dbReference>
<dbReference type="EMBL" id="JRMW01000043">
    <property type="protein sequence ID" value="KGF03043.1"/>
    <property type="molecule type" value="Genomic_DNA"/>
</dbReference>
<dbReference type="OrthoDB" id="1650885at2"/>
<keyword evidence="1" id="KW-0479">Metal-binding</keyword>
<dbReference type="GO" id="GO:0004519">
    <property type="term" value="F:endonuclease activity"/>
    <property type="evidence" value="ECO:0007669"/>
    <property type="project" value="UniProtKB-KW"/>
</dbReference>
<organism evidence="4 5">
    <name type="scientific">Anaerococcus lactolyticus S7-1-13</name>
    <dbReference type="NCBI Taxonomy" id="1284686"/>
    <lineage>
        <taxon>Bacteria</taxon>
        <taxon>Bacillati</taxon>
        <taxon>Bacillota</taxon>
        <taxon>Tissierellia</taxon>
        <taxon>Tissierellales</taxon>
        <taxon>Peptoniphilaceae</taxon>
        <taxon>Anaerococcus</taxon>
    </lineage>
</organism>
<dbReference type="GO" id="GO:0016818">
    <property type="term" value="F:hydrolase activity, acting on acid anhydrides, in phosphorus-containing anhydrides"/>
    <property type="evidence" value="ECO:0007669"/>
    <property type="project" value="InterPro"/>
</dbReference>
<comment type="caution">
    <text evidence="4">The sequence shown here is derived from an EMBL/GenBank/DDBJ whole genome shotgun (WGS) entry which is preliminary data.</text>
</comment>
<protein>
    <submittedName>
        <fullName evidence="4">Restriction endonuclease</fullName>
    </submittedName>
</protein>
<sequence length="133" mass="15496">MTDLIKKDQNNLIDYLVNTGGEIDIPRPFEQDIYLFDTYVAGTTHVEGIEGIYSTLKIEDKLVFYREIENEHDPQAIRIETLGKEKIGYVPRQDNVVFSRLMDAGKVLFAKVMEKDMRGKWARIKIKIYLHES</sequence>
<dbReference type="SMART" id="SM00910">
    <property type="entry name" value="HIRAN"/>
    <property type="match status" value="1"/>
</dbReference>
<evidence type="ECO:0000256" key="2">
    <source>
        <dbReference type="ARBA" id="ARBA00022801"/>
    </source>
</evidence>
<dbReference type="Gene3D" id="3.30.70.2330">
    <property type="match status" value="1"/>
</dbReference>
<feature type="domain" description="HIRAN" evidence="3">
    <location>
        <begin position="33"/>
        <end position="132"/>
    </location>
</feature>
<accession>A0A095WZJ9</accession>
<proteinExistence type="predicted"/>
<reference evidence="4 5" key="1">
    <citation type="submission" date="2014-07" db="EMBL/GenBank/DDBJ databases">
        <authorList>
            <person name="McCorrison J."/>
            <person name="Sanka R."/>
            <person name="Torralba M."/>
            <person name="Gillis M."/>
            <person name="Haft D.H."/>
            <person name="Methe B."/>
            <person name="Sutton G."/>
            <person name="Nelson K.E."/>
        </authorList>
    </citation>
    <scope>NUCLEOTIDE SEQUENCE [LARGE SCALE GENOMIC DNA]</scope>
    <source>
        <strain evidence="4 5">S7-1-13</strain>
    </source>
</reference>
<keyword evidence="2" id="KW-0378">Hydrolase</keyword>
<dbReference type="eggNOG" id="ENOG5032I71">
    <property type="taxonomic scope" value="Bacteria"/>
</dbReference>
<evidence type="ECO:0000256" key="1">
    <source>
        <dbReference type="ARBA" id="ARBA00022723"/>
    </source>
</evidence>
<dbReference type="InterPro" id="IPR014905">
    <property type="entry name" value="HIRAN"/>
</dbReference>
<evidence type="ECO:0000313" key="4">
    <source>
        <dbReference type="EMBL" id="KGF03043.1"/>
    </source>
</evidence>
<gene>
    <name evidence="4" type="ORF">HMPREF1630_08610</name>
</gene>
<dbReference type="GO" id="GO:0003676">
    <property type="term" value="F:nucleic acid binding"/>
    <property type="evidence" value="ECO:0007669"/>
    <property type="project" value="InterPro"/>
</dbReference>